<name>A0A024GNT1_9STRA</name>
<evidence type="ECO:0000313" key="1">
    <source>
        <dbReference type="EMBL" id="CCI48415.1"/>
    </source>
</evidence>
<dbReference type="InParanoid" id="A0A024GNT1"/>
<comment type="caution">
    <text evidence="1">The sequence shown here is derived from an EMBL/GenBank/DDBJ whole genome shotgun (WGS) entry which is preliminary data.</text>
</comment>
<gene>
    <name evidence="1" type="ORF">BN9_094990</name>
</gene>
<sequence length="113" mass="13148">MHVEANEWSILAANEFLATLYRIYTVHPYWTSNMAFYRIGRSITMTRTLKREIKRKGQYMSESAICKLLKQRSFVRAVTCPVVNVMTEMVASNADVHSTQWLFFEAEEDDDGT</sequence>
<keyword evidence="2" id="KW-1185">Reference proteome</keyword>
<dbReference type="Proteomes" id="UP000053237">
    <property type="component" value="Unassembled WGS sequence"/>
</dbReference>
<reference evidence="1 2" key="1">
    <citation type="submission" date="2012-05" db="EMBL/GenBank/DDBJ databases">
        <title>Recombination and specialization in a pathogen metapopulation.</title>
        <authorList>
            <person name="Gardiner A."/>
            <person name="Kemen E."/>
            <person name="Schultz-Larsen T."/>
            <person name="MacLean D."/>
            <person name="Van Oosterhout C."/>
            <person name="Jones J.D.G."/>
        </authorList>
    </citation>
    <scope>NUCLEOTIDE SEQUENCE [LARGE SCALE GENOMIC DNA]</scope>
    <source>
        <strain evidence="1 2">Ac Nc2</strain>
    </source>
</reference>
<dbReference type="AlphaFoldDB" id="A0A024GNT1"/>
<protein>
    <submittedName>
        <fullName evidence="1">Uncharacterized protein</fullName>
    </submittedName>
</protein>
<organism evidence="1 2">
    <name type="scientific">Albugo candida</name>
    <dbReference type="NCBI Taxonomy" id="65357"/>
    <lineage>
        <taxon>Eukaryota</taxon>
        <taxon>Sar</taxon>
        <taxon>Stramenopiles</taxon>
        <taxon>Oomycota</taxon>
        <taxon>Peronosporomycetes</taxon>
        <taxon>Albuginales</taxon>
        <taxon>Albuginaceae</taxon>
        <taxon>Albugo</taxon>
    </lineage>
</organism>
<dbReference type="EMBL" id="CAIX01000222">
    <property type="protein sequence ID" value="CCI48415.1"/>
    <property type="molecule type" value="Genomic_DNA"/>
</dbReference>
<proteinExistence type="predicted"/>
<evidence type="ECO:0000313" key="2">
    <source>
        <dbReference type="Proteomes" id="UP000053237"/>
    </source>
</evidence>
<accession>A0A024GNT1</accession>